<evidence type="ECO:0000256" key="3">
    <source>
        <dbReference type="ARBA" id="ARBA00019890"/>
    </source>
</evidence>
<dbReference type="GO" id="GO:0008289">
    <property type="term" value="F:lipid binding"/>
    <property type="evidence" value="ECO:0007669"/>
    <property type="project" value="UniProtKB-KW"/>
</dbReference>
<evidence type="ECO:0000256" key="9">
    <source>
        <dbReference type="ARBA" id="ARBA00023180"/>
    </source>
</evidence>
<dbReference type="PANTHER" id="PTHR10612">
    <property type="entry name" value="APOLIPOPROTEIN D"/>
    <property type="match status" value="1"/>
</dbReference>
<dbReference type="GO" id="GO:0006869">
    <property type="term" value="P:lipid transport"/>
    <property type="evidence" value="ECO:0007669"/>
    <property type="project" value="InterPro"/>
</dbReference>
<feature type="chain" id="PRO_5017106889" description="Apolipoprotein D" evidence="11">
    <location>
        <begin position="18"/>
        <end position="203"/>
    </location>
</feature>
<dbReference type="SUPFAM" id="SSF50814">
    <property type="entry name" value="Lipocalins"/>
    <property type="match status" value="1"/>
</dbReference>
<evidence type="ECO:0000256" key="2">
    <source>
        <dbReference type="ARBA" id="ARBA00006889"/>
    </source>
</evidence>
<evidence type="ECO:0000256" key="5">
    <source>
        <dbReference type="ARBA" id="ARBA00022525"/>
    </source>
</evidence>
<evidence type="ECO:0000313" key="13">
    <source>
        <dbReference type="Ensembl" id="ENSPNYP00000011363.1"/>
    </source>
</evidence>
<dbReference type="Pfam" id="PF08212">
    <property type="entry name" value="Lipocalin_2"/>
    <property type="match status" value="1"/>
</dbReference>
<organism evidence="13">
    <name type="scientific">Pundamilia nyererei</name>
    <dbReference type="NCBI Taxonomy" id="303518"/>
    <lineage>
        <taxon>Eukaryota</taxon>
        <taxon>Metazoa</taxon>
        <taxon>Chordata</taxon>
        <taxon>Craniata</taxon>
        <taxon>Vertebrata</taxon>
        <taxon>Euteleostomi</taxon>
        <taxon>Actinopterygii</taxon>
        <taxon>Neopterygii</taxon>
        <taxon>Teleostei</taxon>
        <taxon>Neoteleostei</taxon>
        <taxon>Acanthomorphata</taxon>
        <taxon>Ovalentaria</taxon>
        <taxon>Cichlomorphae</taxon>
        <taxon>Cichliformes</taxon>
        <taxon>Cichlidae</taxon>
        <taxon>African cichlids</taxon>
        <taxon>Pseudocrenilabrinae</taxon>
        <taxon>Haplochromini</taxon>
        <taxon>Pundamilia</taxon>
    </lineage>
</organism>
<dbReference type="GO" id="GO:0000302">
    <property type="term" value="P:response to reactive oxygen species"/>
    <property type="evidence" value="ECO:0007669"/>
    <property type="project" value="TreeGrafter"/>
</dbReference>
<accession>A0A3B4FNS2</accession>
<dbReference type="PRINTS" id="PR00179">
    <property type="entry name" value="LIPOCALIN"/>
</dbReference>
<dbReference type="CDD" id="cd19437">
    <property type="entry name" value="lipocalin_apoD-like"/>
    <property type="match status" value="1"/>
</dbReference>
<sequence>FVVQVVALTLLSVVAIGAQVLRLGKCPQPAVQANFDANRYIGKWYEIHKLPTSFQKGQCATANYTLLSPGVIEVLNTELLDNGTVNAIVGSAKVKNPAEPSKLEVSFNNSPPGPYWVLSTDYDGHSLVYGCTDYGLFRVELSWILSRKPTFSKETLEKLQGILYSVGVSVENMVPTNQDETYCTHRTVRHNDCMQRQCNNKAV</sequence>
<feature type="domain" description="Lipocalin/cytosolic fatty-acid binding" evidence="12">
    <location>
        <begin position="36"/>
        <end position="176"/>
    </location>
</feature>
<evidence type="ECO:0000256" key="7">
    <source>
        <dbReference type="ARBA" id="ARBA00023121"/>
    </source>
</evidence>
<dbReference type="GO" id="GO:0006629">
    <property type="term" value="P:lipid metabolic process"/>
    <property type="evidence" value="ECO:0007669"/>
    <property type="project" value="TreeGrafter"/>
</dbReference>
<dbReference type="PROSITE" id="PS00213">
    <property type="entry name" value="LIPOCALIN"/>
    <property type="match status" value="1"/>
</dbReference>
<evidence type="ECO:0000256" key="11">
    <source>
        <dbReference type="PIRNR" id="PIRNR036893"/>
    </source>
</evidence>
<evidence type="ECO:0000256" key="10">
    <source>
        <dbReference type="ARBA" id="ARBA00023283"/>
    </source>
</evidence>
<dbReference type="PANTHER" id="PTHR10612:SF58">
    <property type="entry name" value="APOLIPOPROTEIN D"/>
    <property type="match status" value="1"/>
</dbReference>
<dbReference type="AlphaFoldDB" id="A0A3B4FNS2"/>
<dbReference type="GeneTree" id="ENSGT00510000046981"/>
<keyword evidence="7" id="KW-0446">Lipid-binding</keyword>
<dbReference type="GO" id="GO:0005737">
    <property type="term" value="C:cytoplasm"/>
    <property type="evidence" value="ECO:0007669"/>
    <property type="project" value="TreeGrafter"/>
</dbReference>
<keyword evidence="6 11" id="KW-0732">Signal</keyword>
<dbReference type="InterPro" id="IPR002969">
    <property type="entry name" value="ApolipopD"/>
</dbReference>
<keyword evidence="4" id="KW-0813">Transport</keyword>
<evidence type="ECO:0000256" key="6">
    <source>
        <dbReference type="ARBA" id="ARBA00022729"/>
    </source>
</evidence>
<dbReference type="InterPro" id="IPR026222">
    <property type="entry name" value="ApoD_vertbrte"/>
</dbReference>
<dbReference type="STRING" id="303518.ENSPNYP00000011363"/>
<dbReference type="InterPro" id="IPR022272">
    <property type="entry name" value="Lipocalin_CS"/>
</dbReference>
<dbReference type="InterPro" id="IPR022271">
    <property type="entry name" value="Lipocalin_ApoD"/>
</dbReference>
<keyword evidence="5" id="KW-0964">Secreted</keyword>
<dbReference type="Ensembl" id="ENSPNYT00000011637.1">
    <property type="protein sequence ID" value="ENSPNYP00000011363.1"/>
    <property type="gene ID" value="ENSPNYG00000008484.1"/>
</dbReference>
<evidence type="ECO:0000259" key="12">
    <source>
        <dbReference type="Pfam" id="PF08212"/>
    </source>
</evidence>
<protein>
    <recommendedName>
        <fullName evidence="3">Apolipoprotein D</fullName>
    </recommendedName>
</protein>
<feature type="signal peptide" evidence="11">
    <location>
        <begin position="1"/>
        <end position="17"/>
    </location>
</feature>
<dbReference type="GO" id="GO:0005576">
    <property type="term" value="C:extracellular region"/>
    <property type="evidence" value="ECO:0007669"/>
    <property type="project" value="UniProtKB-SubCell"/>
</dbReference>
<keyword evidence="8" id="KW-1015">Disulfide bond</keyword>
<evidence type="ECO:0000256" key="8">
    <source>
        <dbReference type="ARBA" id="ARBA00023157"/>
    </source>
</evidence>
<dbReference type="FunFam" id="2.40.128.20:FF:000003">
    <property type="entry name" value="Apolipoprotein D"/>
    <property type="match status" value="1"/>
</dbReference>
<proteinExistence type="inferred from homology"/>
<comment type="subcellular location">
    <subcellularLocation>
        <location evidence="1">Secreted</location>
    </subcellularLocation>
</comment>
<evidence type="ECO:0000256" key="1">
    <source>
        <dbReference type="ARBA" id="ARBA00004613"/>
    </source>
</evidence>
<evidence type="ECO:0000256" key="4">
    <source>
        <dbReference type="ARBA" id="ARBA00022448"/>
    </source>
</evidence>
<dbReference type="Gene3D" id="2.40.128.20">
    <property type="match status" value="1"/>
</dbReference>
<dbReference type="PIRSF" id="PIRSF036893">
    <property type="entry name" value="Lipocalin_ApoD"/>
    <property type="match status" value="1"/>
</dbReference>
<comment type="similarity">
    <text evidence="2 11">Belongs to the calycin superfamily. Lipocalin family.</text>
</comment>
<dbReference type="GO" id="GO:0007420">
    <property type="term" value="P:brain development"/>
    <property type="evidence" value="ECO:0007669"/>
    <property type="project" value="InterPro"/>
</dbReference>
<reference evidence="13" key="1">
    <citation type="submission" date="2023-09" db="UniProtKB">
        <authorList>
            <consortium name="Ensembl"/>
        </authorList>
    </citation>
    <scope>IDENTIFICATION</scope>
</reference>
<dbReference type="PRINTS" id="PR02058">
    <property type="entry name" value="APODVERTBRTE"/>
</dbReference>
<dbReference type="GO" id="GO:0042246">
    <property type="term" value="P:tissue regeneration"/>
    <property type="evidence" value="ECO:0007669"/>
    <property type="project" value="InterPro"/>
</dbReference>
<dbReference type="InterPro" id="IPR000566">
    <property type="entry name" value="Lipocln_cytosolic_FA-bd_dom"/>
</dbReference>
<keyword evidence="10" id="KW-0873">Pyrrolidone carboxylic acid</keyword>
<dbReference type="PRINTS" id="PR01219">
    <property type="entry name" value="APOLIPOPROTD"/>
</dbReference>
<name>A0A3B4FNS2_9CICH</name>
<dbReference type="InterPro" id="IPR012674">
    <property type="entry name" value="Calycin"/>
</dbReference>
<keyword evidence="9" id="KW-0325">Glycoprotein</keyword>